<sequence>MIKFSQKAMQRWNQLDDKVKLHLLENVYCSKCKDVVKIIDFDANLVDDDLILKGKCSICNNNVARLIE</sequence>
<dbReference type="Proteomes" id="UP000461010">
    <property type="component" value="Unassembled WGS sequence"/>
</dbReference>
<evidence type="ECO:0000313" key="4">
    <source>
        <dbReference type="Proteomes" id="UP000472839"/>
    </source>
</evidence>
<dbReference type="Proteomes" id="UP000472839">
    <property type="component" value="Unassembled WGS sequence"/>
</dbReference>
<comment type="caution">
    <text evidence="1">The sequence shown here is derived from an EMBL/GenBank/DDBJ whole genome shotgun (WGS) entry which is preliminary data.</text>
</comment>
<protein>
    <submittedName>
        <fullName evidence="1">Uncharacterized protein</fullName>
    </submittedName>
</protein>
<evidence type="ECO:0000313" key="3">
    <source>
        <dbReference type="Proteomes" id="UP000461010"/>
    </source>
</evidence>
<proteinExistence type="predicted"/>
<keyword evidence="3" id="KW-1185">Reference proteome</keyword>
<evidence type="ECO:0000313" key="2">
    <source>
        <dbReference type="EMBL" id="KAB7885888.1"/>
    </source>
</evidence>
<dbReference type="EMBL" id="WFKJ01000093">
    <property type="protein sequence ID" value="KAB7885888.1"/>
    <property type="molecule type" value="Genomic_DNA"/>
</dbReference>
<dbReference type="EMBL" id="WFKK01000067">
    <property type="protein sequence ID" value="KAB7885021.1"/>
    <property type="molecule type" value="Genomic_DNA"/>
</dbReference>
<organism evidence="1 4">
    <name type="scientific">Poseidonibacter ostreae</name>
    <dbReference type="NCBI Taxonomy" id="2654171"/>
    <lineage>
        <taxon>Bacteria</taxon>
        <taxon>Pseudomonadati</taxon>
        <taxon>Campylobacterota</taxon>
        <taxon>Epsilonproteobacteria</taxon>
        <taxon>Campylobacterales</taxon>
        <taxon>Arcobacteraceae</taxon>
        <taxon>Poseidonibacter</taxon>
    </lineage>
</organism>
<gene>
    <name evidence="2" type="ORF">GBG18_14880</name>
    <name evidence="1" type="ORF">GBG19_14935</name>
</gene>
<reference evidence="3 4" key="1">
    <citation type="submission" date="2019-10" db="EMBL/GenBank/DDBJ databases">
        <title>Poseidonibacter ostreae sp. nov., isolated from the gut of the Ostrea denselamellosa.</title>
        <authorList>
            <person name="Choi A."/>
        </authorList>
    </citation>
    <scope>NUCLEOTIDE SEQUENCE [LARGE SCALE GENOMIC DNA]</scope>
    <source>
        <strain evidence="1 4">SJOD-M-33</strain>
        <strain evidence="2 3">SJOD-M-5</strain>
    </source>
</reference>
<evidence type="ECO:0000313" key="1">
    <source>
        <dbReference type="EMBL" id="KAB7885021.1"/>
    </source>
</evidence>
<accession>A0A6L4WRJ3</accession>
<name>A0A6L4WRJ3_9BACT</name>
<dbReference type="RefSeq" id="WP_152192349.1">
    <property type="nucleotide sequence ID" value="NZ_WFKI01000088.1"/>
</dbReference>
<dbReference type="AlphaFoldDB" id="A0A6L4WRJ3"/>